<evidence type="ECO:0000313" key="1">
    <source>
        <dbReference type="EMBL" id="OUP61626.1"/>
    </source>
</evidence>
<gene>
    <name evidence="1" type="ORF">B5F14_01350</name>
</gene>
<dbReference type="CDD" id="cd09024">
    <property type="entry name" value="Aldose_epim_lacX"/>
    <property type="match status" value="1"/>
</dbReference>
<evidence type="ECO:0000313" key="2">
    <source>
        <dbReference type="Proteomes" id="UP000195447"/>
    </source>
</evidence>
<dbReference type="InterPro" id="IPR008183">
    <property type="entry name" value="Aldose_1/G6P_1-epimerase"/>
</dbReference>
<dbReference type="GO" id="GO:0030246">
    <property type="term" value="F:carbohydrate binding"/>
    <property type="evidence" value="ECO:0007669"/>
    <property type="project" value="InterPro"/>
</dbReference>
<dbReference type="Proteomes" id="UP000195447">
    <property type="component" value="Unassembled WGS sequence"/>
</dbReference>
<dbReference type="Gene3D" id="2.70.98.10">
    <property type="match status" value="1"/>
</dbReference>
<dbReference type="RefSeq" id="WP_035402940.1">
    <property type="nucleotide sequence ID" value="NZ_CABKSV010000085.1"/>
</dbReference>
<dbReference type="InterPro" id="IPR014718">
    <property type="entry name" value="GH-type_carb-bd"/>
</dbReference>
<name>A0A1Y4LYF9_9FIRM</name>
<dbReference type="Pfam" id="PF01263">
    <property type="entry name" value="Aldose_epim"/>
    <property type="match status" value="1"/>
</dbReference>
<comment type="caution">
    <text evidence="1">The sequence shown here is derived from an EMBL/GenBank/DDBJ whole genome shotgun (WGS) entry which is preliminary data.</text>
</comment>
<accession>A0A1Y4LYF9</accession>
<sequence>MPFKLENEFCRLEVIPEAAEITSFFDKTNNVEIMYQGDEGWSGRNPSLFPIIGSTYSKYYEIHGKQYTMKNHGLARYATFKGEQLEDKLIFTFCSDEETLKQYPFDFVFEIAYSLEGKTLHIDYTIKNTSKEDMPYSFGLHPAFRVPQYKNEKFEDYSIDFEFNEEATQLVFDPSFNENIKEKKVQLNSWKLSREDINHYATLVYKDYKSSYVTLSHQGEPRLRVHFAGFPYLALWTHPTPSNFICIEPWYGHSDFEKETPDFYHREGTMILKPGEETQFSYQIELF</sequence>
<dbReference type="InterPro" id="IPR037481">
    <property type="entry name" value="LacX"/>
</dbReference>
<protein>
    <submittedName>
        <fullName evidence="1">LacX protein</fullName>
    </submittedName>
</protein>
<dbReference type="InterPro" id="IPR011013">
    <property type="entry name" value="Gal_mutarotase_sf_dom"/>
</dbReference>
<dbReference type="PANTHER" id="PTHR11122">
    <property type="entry name" value="APOSPORY-ASSOCIATED PROTEIN C-RELATED"/>
    <property type="match status" value="1"/>
</dbReference>
<dbReference type="GO" id="GO:0005975">
    <property type="term" value="P:carbohydrate metabolic process"/>
    <property type="evidence" value="ECO:0007669"/>
    <property type="project" value="InterPro"/>
</dbReference>
<dbReference type="GO" id="GO:0016853">
    <property type="term" value="F:isomerase activity"/>
    <property type="evidence" value="ECO:0007669"/>
    <property type="project" value="InterPro"/>
</dbReference>
<dbReference type="PANTHER" id="PTHR11122:SF13">
    <property type="entry name" value="GLUCOSE-6-PHOSPHATE 1-EPIMERASE"/>
    <property type="match status" value="1"/>
</dbReference>
<dbReference type="EMBL" id="NFKM01000002">
    <property type="protein sequence ID" value="OUP61626.1"/>
    <property type="molecule type" value="Genomic_DNA"/>
</dbReference>
<keyword evidence="2" id="KW-1185">Reference proteome</keyword>
<dbReference type="SUPFAM" id="SSF74650">
    <property type="entry name" value="Galactose mutarotase-like"/>
    <property type="match status" value="1"/>
</dbReference>
<proteinExistence type="predicted"/>
<reference evidence="2" key="1">
    <citation type="submission" date="2017-04" db="EMBL/GenBank/DDBJ databases">
        <title>Function of individual gut microbiota members based on whole genome sequencing of pure cultures obtained from chicken caecum.</title>
        <authorList>
            <person name="Medvecky M."/>
            <person name="Cejkova D."/>
            <person name="Polansky O."/>
            <person name="Karasova D."/>
            <person name="Kubasova T."/>
            <person name="Cizek A."/>
            <person name="Rychlik I."/>
        </authorList>
    </citation>
    <scope>NUCLEOTIDE SEQUENCE [LARGE SCALE GENOMIC DNA]</scope>
    <source>
        <strain evidence="2">An178</strain>
    </source>
</reference>
<dbReference type="AlphaFoldDB" id="A0A1Y4LYF9"/>
<organism evidence="1 2">
    <name type="scientific">Faecalitalea cylindroides</name>
    <dbReference type="NCBI Taxonomy" id="39483"/>
    <lineage>
        <taxon>Bacteria</taxon>
        <taxon>Bacillati</taxon>
        <taxon>Bacillota</taxon>
        <taxon>Erysipelotrichia</taxon>
        <taxon>Erysipelotrichales</taxon>
        <taxon>Erysipelotrichaceae</taxon>
        <taxon>Faecalitalea</taxon>
    </lineage>
</organism>